<proteinExistence type="predicted"/>
<dbReference type="Pfam" id="PF08666">
    <property type="entry name" value="SAF"/>
    <property type="match status" value="1"/>
</dbReference>
<protein>
    <submittedName>
        <fullName evidence="2">N-acetylneuraminate synthase</fullName>
    </submittedName>
</protein>
<feature type="domain" description="AFP-like" evidence="1">
    <location>
        <begin position="219"/>
        <end position="275"/>
    </location>
</feature>
<dbReference type="Proteomes" id="UP000228627">
    <property type="component" value="Unassembled WGS sequence"/>
</dbReference>
<dbReference type="GO" id="GO:0016051">
    <property type="term" value="P:carbohydrate biosynthetic process"/>
    <property type="evidence" value="ECO:0007669"/>
    <property type="project" value="InterPro"/>
</dbReference>
<dbReference type="GO" id="GO:0047444">
    <property type="term" value="F:N-acylneuraminate-9-phosphate synthase activity"/>
    <property type="evidence" value="ECO:0007669"/>
    <property type="project" value="TreeGrafter"/>
</dbReference>
<evidence type="ECO:0000313" key="2">
    <source>
        <dbReference type="EMBL" id="PJA22767.1"/>
    </source>
</evidence>
<dbReference type="CDD" id="cd11615">
    <property type="entry name" value="SAF_NeuB_like"/>
    <property type="match status" value="1"/>
</dbReference>
<accession>A0A2M7W6I5</accession>
<organism evidence="2 3">
    <name type="scientific">Candidatus Beckwithbacteria bacterium CG_4_10_14_0_2_um_filter_47_25</name>
    <dbReference type="NCBI Taxonomy" id="1974493"/>
    <lineage>
        <taxon>Bacteria</taxon>
        <taxon>Candidatus Beckwithiibacteriota</taxon>
    </lineage>
</organism>
<dbReference type="Gene3D" id="3.20.20.70">
    <property type="entry name" value="Aldolase class I"/>
    <property type="match status" value="1"/>
</dbReference>
<dbReference type="PANTHER" id="PTHR42966">
    <property type="entry name" value="N-ACETYLNEURAMINATE SYNTHASE"/>
    <property type="match status" value="1"/>
</dbReference>
<reference evidence="3" key="1">
    <citation type="submission" date="2017-09" db="EMBL/GenBank/DDBJ databases">
        <title>Depth-based differentiation of microbial function through sediment-hosted aquifers and enrichment of novel symbionts in the deep terrestrial subsurface.</title>
        <authorList>
            <person name="Probst A.J."/>
            <person name="Ladd B."/>
            <person name="Jarett J.K."/>
            <person name="Geller-Mcgrath D.E."/>
            <person name="Sieber C.M.K."/>
            <person name="Emerson J.B."/>
            <person name="Anantharaman K."/>
            <person name="Thomas B.C."/>
            <person name="Malmstrom R."/>
            <person name="Stieglmeier M."/>
            <person name="Klingl A."/>
            <person name="Woyke T."/>
            <person name="Ryan C.M."/>
            <person name="Banfield J.F."/>
        </authorList>
    </citation>
    <scope>NUCLEOTIDE SEQUENCE [LARGE SCALE GENOMIC DNA]</scope>
</reference>
<dbReference type="Pfam" id="PF03102">
    <property type="entry name" value="NeuB"/>
    <property type="match status" value="1"/>
</dbReference>
<dbReference type="InterPro" id="IPR013785">
    <property type="entry name" value="Aldolase_TIM"/>
</dbReference>
<name>A0A2M7W6I5_9BACT</name>
<dbReference type="SUPFAM" id="SSF51569">
    <property type="entry name" value="Aldolase"/>
    <property type="match status" value="1"/>
</dbReference>
<dbReference type="PANTHER" id="PTHR42966:SF1">
    <property type="entry name" value="SIALIC ACID SYNTHASE"/>
    <property type="match status" value="1"/>
</dbReference>
<dbReference type="InterPro" id="IPR036732">
    <property type="entry name" value="AFP_Neu5c_C_sf"/>
</dbReference>
<dbReference type="InterPro" id="IPR013132">
    <property type="entry name" value="PseI/NeuA/B-like_N"/>
</dbReference>
<evidence type="ECO:0000259" key="1">
    <source>
        <dbReference type="PROSITE" id="PS50844"/>
    </source>
</evidence>
<feature type="non-terminal residue" evidence="2">
    <location>
        <position position="1"/>
    </location>
</feature>
<dbReference type="InterPro" id="IPR051690">
    <property type="entry name" value="PseI-like"/>
</dbReference>
<dbReference type="AlphaFoldDB" id="A0A2M7W6I5"/>
<dbReference type="Gene3D" id="3.90.1210.10">
    <property type="entry name" value="Antifreeze-like/N-acetylneuraminic acid synthase C-terminal domain"/>
    <property type="match status" value="1"/>
</dbReference>
<dbReference type="InterPro" id="IPR006190">
    <property type="entry name" value="SAF_AFP_Neu5Ac"/>
</dbReference>
<comment type="caution">
    <text evidence="2">The sequence shown here is derived from an EMBL/GenBank/DDBJ whole genome shotgun (WGS) entry which is preliminary data.</text>
</comment>
<dbReference type="InterPro" id="IPR057736">
    <property type="entry name" value="SAF_PseI/NeuA/NeuB"/>
</dbReference>
<gene>
    <name evidence="2" type="ORF">COX59_02075</name>
</gene>
<evidence type="ECO:0000313" key="3">
    <source>
        <dbReference type="Proteomes" id="UP000228627"/>
    </source>
</evidence>
<dbReference type="PROSITE" id="PS50844">
    <property type="entry name" value="AFP_LIKE"/>
    <property type="match status" value="1"/>
</dbReference>
<sequence>GEDNQWKLLRPLELKESVYPRLIKACNQTGIMFMSTPHGHIDSAKFLEPMVSVWKVGSGDLTNLPFLQYLGQTKKPIILSTGMATIAETQEAVKIIEQTGNKKITILHCTTNYPCPPEEANVSAILDLQKHFKKYPIGYSDHTLGIEAALIAVGYGATVIEKHFTLSRTMTGPDQQNSLEPAELKNMVEKIRLVEKLRGSGKKEPFKSELIIAQMARKAVIALTDITKGAKFTAKNLTIKRPAKGGLHPKFYWKILGKTAQRNITADSQIKKTDF</sequence>
<dbReference type="EMBL" id="PFQG01000080">
    <property type="protein sequence ID" value="PJA22767.1"/>
    <property type="molecule type" value="Genomic_DNA"/>
</dbReference>
<dbReference type="SUPFAM" id="SSF51269">
    <property type="entry name" value="AFP III-like domain"/>
    <property type="match status" value="1"/>
</dbReference>
<dbReference type="InterPro" id="IPR013974">
    <property type="entry name" value="SAF"/>
</dbReference>